<feature type="transmembrane region" description="Helical" evidence="11">
    <location>
        <begin position="119"/>
        <end position="143"/>
    </location>
</feature>
<feature type="binding site" evidence="11">
    <location>
        <position position="297"/>
    </location>
    <ligand>
        <name>Zn(2+)</name>
        <dbReference type="ChEBI" id="CHEBI:29105"/>
        <note>catalytic</note>
    </ligand>
</feature>
<comment type="similarity">
    <text evidence="1 11">Belongs to the peptidase M48B family.</text>
</comment>
<feature type="transmembrane region" description="Helical" evidence="11">
    <location>
        <begin position="90"/>
        <end position="113"/>
    </location>
</feature>
<dbReference type="Pfam" id="PF01435">
    <property type="entry name" value="Peptidase_M48"/>
    <property type="match status" value="1"/>
</dbReference>
<dbReference type="GO" id="GO:0006508">
    <property type="term" value="P:proteolysis"/>
    <property type="evidence" value="ECO:0007669"/>
    <property type="project" value="UniProtKB-KW"/>
</dbReference>
<evidence type="ECO:0000256" key="6">
    <source>
        <dbReference type="ARBA" id="ARBA00022801"/>
    </source>
</evidence>
<keyword evidence="9 11" id="KW-0482">Metalloprotease</keyword>
<dbReference type="GO" id="GO:0008270">
    <property type="term" value="F:zinc ion binding"/>
    <property type="evidence" value="ECO:0007669"/>
    <property type="project" value="UniProtKB-UniRule"/>
</dbReference>
<evidence type="ECO:0000313" key="13">
    <source>
        <dbReference type="EMBL" id="HGM07078.1"/>
    </source>
</evidence>
<dbReference type="PANTHER" id="PTHR43221:SF2">
    <property type="entry name" value="PROTEASE HTPX HOMOLOG"/>
    <property type="match status" value="1"/>
</dbReference>
<evidence type="ECO:0000256" key="9">
    <source>
        <dbReference type="ARBA" id="ARBA00023049"/>
    </source>
</evidence>
<feature type="transmembrane region" description="Helical" evidence="11">
    <location>
        <begin position="270"/>
        <end position="292"/>
    </location>
</feature>
<keyword evidence="6 11" id="KW-0378">Hydrolase</keyword>
<feature type="binding site" evidence="11">
    <location>
        <position position="217"/>
    </location>
    <ligand>
        <name>Zn(2+)</name>
        <dbReference type="ChEBI" id="CHEBI:29105"/>
        <note>catalytic</note>
    </ligand>
</feature>
<dbReference type="InterPro" id="IPR001915">
    <property type="entry name" value="Peptidase_M48"/>
</dbReference>
<evidence type="ECO:0000256" key="5">
    <source>
        <dbReference type="ARBA" id="ARBA00022723"/>
    </source>
</evidence>
<keyword evidence="5 11" id="KW-0479">Metal-binding</keyword>
<proteinExistence type="inferred from homology"/>
<gene>
    <name evidence="11" type="primary">htpX</name>
    <name evidence="13" type="ORF">ENU31_01520</name>
</gene>
<keyword evidence="4 11" id="KW-0812">Transmembrane</keyword>
<feature type="binding site" evidence="11">
    <location>
        <position position="221"/>
    </location>
    <ligand>
        <name>Zn(2+)</name>
        <dbReference type="ChEBI" id="CHEBI:29105"/>
        <note>catalytic</note>
    </ligand>
</feature>
<dbReference type="GO" id="GO:0004222">
    <property type="term" value="F:metalloendopeptidase activity"/>
    <property type="evidence" value="ECO:0007669"/>
    <property type="project" value="UniProtKB-UniRule"/>
</dbReference>
<dbReference type="InterPro" id="IPR050083">
    <property type="entry name" value="HtpX_protease"/>
</dbReference>
<dbReference type="HAMAP" id="MF_00188">
    <property type="entry name" value="Pept_M48_protease_HtpX"/>
    <property type="match status" value="1"/>
</dbReference>
<dbReference type="EC" id="3.4.24.-" evidence="11"/>
<keyword evidence="3 11" id="KW-0645">Protease</keyword>
<dbReference type="PANTHER" id="PTHR43221">
    <property type="entry name" value="PROTEASE HTPX"/>
    <property type="match status" value="1"/>
</dbReference>
<feature type="transmembrane region" description="Helical" evidence="11">
    <location>
        <begin position="47"/>
        <end position="69"/>
    </location>
</feature>
<dbReference type="AlphaFoldDB" id="A0A7C4D1D0"/>
<keyword evidence="8 11" id="KW-1133">Transmembrane helix</keyword>
<accession>A0A7C4D1D0</accession>
<comment type="caution">
    <text evidence="11">Lacks conserved residue(s) required for the propagation of feature annotation.</text>
</comment>
<evidence type="ECO:0000256" key="1">
    <source>
        <dbReference type="ARBA" id="ARBA00009779"/>
    </source>
</evidence>
<keyword evidence="2 11" id="KW-1003">Cell membrane</keyword>
<reference evidence="13" key="1">
    <citation type="journal article" date="2020" name="mSystems">
        <title>Genome- and Community-Level Interaction Insights into Carbon Utilization and Element Cycling Functions of Hydrothermarchaeota in Hydrothermal Sediment.</title>
        <authorList>
            <person name="Zhou Z."/>
            <person name="Liu Y."/>
            <person name="Xu W."/>
            <person name="Pan J."/>
            <person name="Luo Z.H."/>
            <person name="Li M."/>
        </authorList>
    </citation>
    <scope>NUCLEOTIDE SEQUENCE [LARGE SCALE GENOMIC DNA]</scope>
    <source>
        <strain evidence="13">SpSt-658</strain>
    </source>
</reference>
<organism evidence="13">
    <name type="scientific">Ignisphaera aggregans</name>
    <dbReference type="NCBI Taxonomy" id="334771"/>
    <lineage>
        <taxon>Archaea</taxon>
        <taxon>Thermoproteota</taxon>
        <taxon>Thermoprotei</taxon>
        <taxon>Desulfurococcales</taxon>
        <taxon>Desulfurococcaceae</taxon>
        <taxon>Ignisphaera</taxon>
    </lineage>
</organism>
<evidence type="ECO:0000256" key="4">
    <source>
        <dbReference type="ARBA" id="ARBA00022692"/>
    </source>
</evidence>
<evidence type="ECO:0000256" key="2">
    <source>
        <dbReference type="ARBA" id="ARBA00022475"/>
    </source>
</evidence>
<evidence type="ECO:0000256" key="8">
    <source>
        <dbReference type="ARBA" id="ARBA00022989"/>
    </source>
</evidence>
<protein>
    <recommendedName>
        <fullName evidence="11">Protease HtpX homolog</fullName>
        <ecNumber evidence="11">3.4.24.-</ecNumber>
    </recommendedName>
</protein>
<feature type="active site" evidence="11">
    <location>
        <position position="218"/>
    </location>
</feature>
<comment type="caution">
    <text evidence="13">The sequence shown here is derived from an EMBL/GenBank/DDBJ whole genome shotgun (WGS) entry which is preliminary data.</text>
</comment>
<feature type="domain" description="Peptidase M48" evidence="12">
    <location>
        <begin position="152"/>
        <end position="372"/>
    </location>
</feature>
<feature type="transmembrane region" description="Helical" evidence="11">
    <location>
        <begin position="12"/>
        <end position="41"/>
    </location>
</feature>
<comment type="subcellular location">
    <subcellularLocation>
        <location evidence="11">Cell membrane</location>
        <topology evidence="11">Multi-pass membrane protein</topology>
    </subcellularLocation>
</comment>
<keyword evidence="7 11" id="KW-0862">Zinc</keyword>
<evidence type="ECO:0000256" key="7">
    <source>
        <dbReference type="ARBA" id="ARBA00022833"/>
    </source>
</evidence>
<comment type="cofactor">
    <cofactor evidence="11">
        <name>Zn(2+)</name>
        <dbReference type="ChEBI" id="CHEBI:29105"/>
    </cofactor>
    <text evidence="11">Binds 1 zinc ion per subunit.</text>
</comment>
<dbReference type="CDD" id="cd07338">
    <property type="entry name" value="M48B_HtpX_like"/>
    <property type="match status" value="1"/>
</dbReference>
<dbReference type="EMBL" id="DTCA01000051">
    <property type="protein sequence ID" value="HGM07078.1"/>
    <property type="molecule type" value="Genomic_DNA"/>
</dbReference>
<dbReference type="Gene3D" id="3.30.2010.10">
    <property type="entry name" value="Metalloproteases ('zincins'), catalytic domain"/>
    <property type="match status" value="1"/>
</dbReference>
<dbReference type="GO" id="GO:0005886">
    <property type="term" value="C:plasma membrane"/>
    <property type="evidence" value="ECO:0007669"/>
    <property type="project" value="UniProtKB-SubCell"/>
</dbReference>
<evidence type="ECO:0000256" key="11">
    <source>
        <dbReference type="HAMAP-Rule" id="MF_00188"/>
    </source>
</evidence>
<evidence type="ECO:0000256" key="10">
    <source>
        <dbReference type="ARBA" id="ARBA00023136"/>
    </source>
</evidence>
<sequence>MIRGKIMLILSILLLVVFTLAVIQIILSLLAPGVAITIGLYPFRFWWMWWIIDIVAYGLSITVLILVSLGVGRFIEKRIPVDLDHLKASMISTSLAVISGAIFIFMLVAYLLGYELATTLFSIAILFALLPSLISWLVAPAIINTMYRCRHDPELQKIVDRVATRAGMKPPKAVVAEMSIPNAFAYSSPLMGKYVAITTGLLKTVKGRDELEAVIGHELGHHKHRDNAVIMLFGLIPSTIYFVGRFLLYIGFVGRYSDGGERRRSEGGLLFILLGMVLIVVSILLQIAVLALSRLREHYADAHGAKVTSPFAMIDALRSLDQFYRSTGARKLIADSKIKPLFIYALAEPLVGLEELLSTHPPIYKRIAFLESLIGKEIEA</sequence>
<feature type="transmembrane region" description="Helical" evidence="11">
    <location>
        <begin position="228"/>
        <end position="250"/>
    </location>
</feature>
<dbReference type="InterPro" id="IPR022919">
    <property type="entry name" value="Pept_M48_protease_HtpX"/>
</dbReference>
<evidence type="ECO:0000256" key="3">
    <source>
        <dbReference type="ARBA" id="ARBA00022670"/>
    </source>
</evidence>
<evidence type="ECO:0000259" key="12">
    <source>
        <dbReference type="Pfam" id="PF01435"/>
    </source>
</evidence>
<name>A0A7C4D1D0_9CREN</name>
<keyword evidence="10 11" id="KW-0472">Membrane</keyword>